<dbReference type="PANTHER" id="PTHR43343:SF3">
    <property type="entry name" value="PROTEASE DO-LIKE 8, CHLOROPLASTIC"/>
    <property type="match status" value="1"/>
</dbReference>
<accession>A0A832DQ68</accession>
<organism evidence="5">
    <name type="scientific">Sulfurihydrogenibium azorense</name>
    <dbReference type="NCBI Taxonomy" id="309806"/>
    <lineage>
        <taxon>Bacteria</taxon>
        <taxon>Pseudomonadati</taxon>
        <taxon>Aquificota</taxon>
        <taxon>Aquificia</taxon>
        <taxon>Aquificales</taxon>
        <taxon>Hydrogenothermaceae</taxon>
        <taxon>Sulfurihydrogenibium</taxon>
    </lineage>
</organism>
<dbReference type="Pfam" id="PF13365">
    <property type="entry name" value="Trypsin_2"/>
    <property type="match status" value="1"/>
</dbReference>
<sequence>MDSDVIRQKIKLIIIYFIILSVLSSCEEKKEKDAVKLIQERIEKVIKDTTPSVVTIFTKPKKSEQILFKDSDDESIGSGFVFKKTQTHLYIATNAHVIGNNNQVYIRFYNDRVMKADVVGIDNPTDIAVLKVKINHINKDIKPLALEDTKNINIGMFVLAAGSPYNLGHTYTFGIISALDRNVGISEIENFIQTDAAINPGDSGGPLLDLDGKVVGINIATVQSGQGLGFAIPVYILSDVLNQLTKYGKVTRGYLGINVGDLSEELKEKLGIDYGVIILKVKKNSPAYLAELKEGDIITKFNGELVKNSKELYKIFQKVKPGDMVEIEIIRGQTKKVVTVIIQEKS</sequence>
<dbReference type="Gene3D" id="2.30.42.10">
    <property type="match status" value="1"/>
</dbReference>
<dbReference type="Pfam" id="PF13180">
    <property type="entry name" value="PDZ_2"/>
    <property type="match status" value="1"/>
</dbReference>
<reference evidence="5" key="1">
    <citation type="journal article" date="2020" name="mSystems">
        <title>Genome- and Community-Level Interaction Insights into Carbon Utilization and Element Cycling Functions of Hydrothermarchaeota in Hydrothermal Sediment.</title>
        <authorList>
            <person name="Zhou Z."/>
            <person name="Liu Y."/>
            <person name="Xu W."/>
            <person name="Pan J."/>
            <person name="Luo Z.H."/>
            <person name="Li M."/>
        </authorList>
    </citation>
    <scope>NUCLEOTIDE SEQUENCE [LARGE SCALE GENOMIC DNA]</scope>
    <source>
        <strain evidence="5">SpSt-1257</strain>
    </source>
</reference>
<keyword evidence="3" id="KW-0378">Hydrolase</keyword>
<dbReference type="GO" id="GO:0004252">
    <property type="term" value="F:serine-type endopeptidase activity"/>
    <property type="evidence" value="ECO:0007669"/>
    <property type="project" value="InterPro"/>
</dbReference>
<dbReference type="InterPro" id="IPR043504">
    <property type="entry name" value="Peptidase_S1_PA_chymotrypsin"/>
</dbReference>
<dbReference type="InterPro" id="IPR036034">
    <property type="entry name" value="PDZ_sf"/>
</dbReference>
<keyword evidence="2 5" id="KW-0645">Protease</keyword>
<dbReference type="PROSITE" id="PS50106">
    <property type="entry name" value="PDZ"/>
    <property type="match status" value="1"/>
</dbReference>
<feature type="domain" description="PDZ" evidence="4">
    <location>
        <begin position="244"/>
        <end position="308"/>
    </location>
</feature>
<dbReference type="Gene3D" id="2.40.10.10">
    <property type="entry name" value="Trypsin-like serine proteases"/>
    <property type="match status" value="2"/>
</dbReference>
<protein>
    <submittedName>
        <fullName evidence="5">Trypsin-like serine protease</fullName>
    </submittedName>
</protein>
<dbReference type="SMART" id="SM00228">
    <property type="entry name" value="PDZ"/>
    <property type="match status" value="1"/>
</dbReference>
<gene>
    <name evidence="5" type="ORF">ENO34_00465</name>
</gene>
<comment type="caution">
    <text evidence="5">The sequence shown here is derived from an EMBL/GenBank/DDBJ whole genome shotgun (WGS) entry which is preliminary data.</text>
</comment>
<name>A0A832DQ68_9AQUI</name>
<dbReference type="PROSITE" id="PS51257">
    <property type="entry name" value="PROKAR_LIPOPROTEIN"/>
    <property type="match status" value="1"/>
</dbReference>
<dbReference type="EMBL" id="DSFC01000023">
    <property type="protein sequence ID" value="HEV08854.1"/>
    <property type="molecule type" value="Genomic_DNA"/>
</dbReference>
<evidence type="ECO:0000259" key="4">
    <source>
        <dbReference type="PROSITE" id="PS50106"/>
    </source>
</evidence>
<dbReference type="InterPro" id="IPR009003">
    <property type="entry name" value="Peptidase_S1_PA"/>
</dbReference>
<evidence type="ECO:0000256" key="3">
    <source>
        <dbReference type="ARBA" id="ARBA00022801"/>
    </source>
</evidence>
<dbReference type="GO" id="GO:0006508">
    <property type="term" value="P:proteolysis"/>
    <property type="evidence" value="ECO:0007669"/>
    <property type="project" value="UniProtKB-KW"/>
</dbReference>
<dbReference type="InterPro" id="IPR001940">
    <property type="entry name" value="Peptidase_S1C"/>
</dbReference>
<evidence type="ECO:0000256" key="2">
    <source>
        <dbReference type="ARBA" id="ARBA00022670"/>
    </source>
</evidence>
<dbReference type="SUPFAM" id="SSF50494">
    <property type="entry name" value="Trypsin-like serine proteases"/>
    <property type="match status" value="1"/>
</dbReference>
<dbReference type="InterPro" id="IPR051201">
    <property type="entry name" value="Chloro_Bact_Ser_Proteases"/>
</dbReference>
<evidence type="ECO:0000256" key="1">
    <source>
        <dbReference type="ARBA" id="ARBA00010541"/>
    </source>
</evidence>
<dbReference type="SUPFAM" id="SSF50156">
    <property type="entry name" value="PDZ domain-like"/>
    <property type="match status" value="1"/>
</dbReference>
<dbReference type="Proteomes" id="UP000885621">
    <property type="component" value="Unassembled WGS sequence"/>
</dbReference>
<dbReference type="PANTHER" id="PTHR43343">
    <property type="entry name" value="PEPTIDASE S12"/>
    <property type="match status" value="1"/>
</dbReference>
<dbReference type="InterPro" id="IPR001478">
    <property type="entry name" value="PDZ"/>
</dbReference>
<evidence type="ECO:0000313" key="5">
    <source>
        <dbReference type="EMBL" id="HEV08854.1"/>
    </source>
</evidence>
<dbReference type="AlphaFoldDB" id="A0A832DQ68"/>
<dbReference type="PRINTS" id="PR00834">
    <property type="entry name" value="PROTEASES2C"/>
</dbReference>
<comment type="similarity">
    <text evidence="1">Belongs to the peptidase S1C family.</text>
</comment>
<proteinExistence type="inferred from homology"/>